<protein>
    <recommendedName>
        <fullName evidence="2">ribonucleoside-diphosphate reductase</fullName>
        <ecNumber evidence="2">1.17.4.1</ecNumber>
    </recommendedName>
</protein>
<dbReference type="GO" id="GO:0004748">
    <property type="term" value="F:ribonucleoside-diphosphate reductase activity, thioredoxin disulfide as acceptor"/>
    <property type="evidence" value="ECO:0007669"/>
    <property type="project" value="UniProtKB-EC"/>
</dbReference>
<organism evidence="7 8">
    <name type="scientific">Anaerolinea thermolimosa</name>
    <dbReference type="NCBI Taxonomy" id="229919"/>
    <lineage>
        <taxon>Bacteria</taxon>
        <taxon>Bacillati</taxon>
        <taxon>Chloroflexota</taxon>
        <taxon>Anaerolineae</taxon>
        <taxon>Anaerolineales</taxon>
        <taxon>Anaerolineaceae</taxon>
        <taxon>Anaerolinea</taxon>
    </lineage>
</organism>
<dbReference type="OrthoDB" id="9801525at2"/>
<dbReference type="Pfam" id="PF12637">
    <property type="entry name" value="TSCPD"/>
    <property type="match status" value="1"/>
</dbReference>
<dbReference type="GO" id="GO:0071897">
    <property type="term" value="P:DNA biosynthetic process"/>
    <property type="evidence" value="ECO:0007669"/>
    <property type="project" value="UniProtKB-KW"/>
</dbReference>
<evidence type="ECO:0000313" key="8">
    <source>
        <dbReference type="Proteomes" id="UP000264141"/>
    </source>
</evidence>
<reference evidence="7 8" key="1">
    <citation type="journal article" date="2018" name="Nat. Biotechnol.">
        <title>A standardized bacterial taxonomy based on genome phylogeny substantially revises the tree of life.</title>
        <authorList>
            <person name="Parks D.H."/>
            <person name="Chuvochina M."/>
            <person name="Waite D.W."/>
            <person name="Rinke C."/>
            <person name="Skarshewski A."/>
            <person name="Chaumeil P.A."/>
            <person name="Hugenholtz P."/>
        </authorList>
    </citation>
    <scope>NUCLEOTIDE SEQUENCE [LARGE SCALE GENOMIC DNA]</scope>
    <source>
        <strain evidence="7">UBA8781</strain>
    </source>
</reference>
<keyword evidence="3" id="KW-0237">DNA synthesis</keyword>
<gene>
    <name evidence="7" type="ORF">DEQ80_09280</name>
</gene>
<evidence type="ECO:0000256" key="3">
    <source>
        <dbReference type="ARBA" id="ARBA00022634"/>
    </source>
</evidence>
<comment type="catalytic activity">
    <reaction evidence="5">
        <text>a 2'-deoxyribonucleoside 5'-diphosphate + [thioredoxin]-disulfide + H2O = a ribonucleoside 5'-diphosphate + [thioredoxin]-dithiol</text>
        <dbReference type="Rhea" id="RHEA:23252"/>
        <dbReference type="Rhea" id="RHEA-COMP:10698"/>
        <dbReference type="Rhea" id="RHEA-COMP:10700"/>
        <dbReference type="ChEBI" id="CHEBI:15377"/>
        <dbReference type="ChEBI" id="CHEBI:29950"/>
        <dbReference type="ChEBI" id="CHEBI:50058"/>
        <dbReference type="ChEBI" id="CHEBI:57930"/>
        <dbReference type="ChEBI" id="CHEBI:73316"/>
        <dbReference type="EC" id="1.17.4.1"/>
    </reaction>
</comment>
<proteinExistence type="inferred from homology"/>
<dbReference type="InterPro" id="IPR024434">
    <property type="entry name" value="TSCPD_dom"/>
</dbReference>
<dbReference type="AlphaFoldDB" id="A0A3D1JJV6"/>
<evidence type="ECO:0000259" key="6">
    <source>
        <dbReference type="Pfam" id="PF12637"/>
    </source>
</evidence>
<dbReference type="STRING" id="229919.GCA_001050195_01974"/>
<comment type="similarity">
    <text evidence="1">Belongs to the ribonucleoside diphosphate reductase class-2 family.</text>
</comment>
<accession>A0A3D1JJV6</accession>
<dbReference type="NCBIfam" id="TIGR03905">
    <property type="entry name" value="TIGR03905_4_Cys"/>
    <property type="match status" value="1"/>
</dbReference>
<dbReference type="GO" id="GO:0000166">
    <property type="term" value="F:nucleotide binding"/>
    <property type="evidence" value="ECO:0007669"/>
    <property type="project" value="UniProtKB-KW"/>
</dbReference>
<dbReference type="Proteomes" id="UP000264141">
    <property type="component" value="Unassembled WGS sequence"/>
</dbReference>
<sequence length="85" mass="9325">MEPTVKEIHFTPTRTCSRQIHILLEGTTIRQVEFEGGCDGNLQAICRLLVGLDATEAIQRLRGIDCGNRGTSCPDQLARALQSSL</sequence>
<keyword evidence="4" id="KW-0547">Nucleotide-binding</keyword>
<evidence type="ECO:0000256" key="4">
    <source>
        <dbReference type="ARBA" id="ARBA00022741"/>
    </source>
</evidence>
<name>A0A3D1JJV6_9CHLR</name>
<dbReference type="EMBL" id="DPBP01000037">
    <property type="protein sequence ID" value="HCE18038.1"/>
    <property type="molecule type" value="Genomic_DNA"/>
</dbReference>
<evidence type="ECO:0000313" key="7">
    <source>
        <dbReference type="EMBL" id="HCE18038.1"/>
    </source>
</evidence>
<evidence type="ECO:0000256" key="5">
    <source>
        <dbReference type="ARBA" id="ARBA00047754"/>
    </source>
</evidence>
<dbReference type="EC" id="1.17.4.1" evidence="2"/>
<dbReference type="InterPro" id="IPR023806">
    <property type="entry name" value="CHP03905"/>
</dbReference>
<feature type="domain" description="TSCPD" evidence="6">
    <location>
        <begin position="9"/>
        <end position="83"/>
    </location>
</feature>
<comment type="caution">
    <text evidence="7">The sequence shown here is derived from an EMBL/GenBank/DDBJ whole genome shotgun (WGS) entry which is preliminary data.</text>
</comment>
<evidence type="ECO:0000256" key="2">
    <source>
        <dbReference type="ARBA" id="ARBA00012274"/>
    </source>
</evidence>
<evidence type="ECO:0000256" key="1">
    <source>
        <dbReference type="ARBA" id="ARBA00007405"/>
    </source>
</evidence>